<accession>A0ABR9MSV8</accession>
<reference evidence="1 2" key="1">
    <citation type="submission" date="2020-10" db="EMBL/GenBank/DDBJ databases">
        <title>Myceligenerans pegani sp. nov., an endophytic actinomycete isolated from Peganum harmala L. in Xinjiang, China.</title>
        <authorList>
            <person name="Xin L."/>
        </authorList>
    </citation>
    <scope>NUCLEOTIDE SEQUENCE [LARGE SCALE GENOMIC DNA]</scope>
    <source>
        <strain evidence="1 2">TRM65318</strain>
    </source>
</reference>
<dbReference type="InterPro" id="IPR043504">
    <property type="entry name" value="Peptidase_S1_PA_chymotrypsin"/>
</dbReference>
<comment type="caution">
    <text evidence="1">The sequence shown here is derived from an EMBL/GenBank/DDBJ whole genome shotgun (WGS) entry which is preliminary data.</text>
</comment>
<dbReference type="Proteomes" id="UP000625527">
    <property type="component" value="Unassembled WGS sequence"/>
</dbReference>
<gene>
    <name evidence="1" type="ORF">IHE71_01885</name>
</gene>
<dbReference type="EMBL" id="JADAQT010000024">
    <property type="protein sequence ID" value="MBE1874456.1"/>
    <property type="molecule type" value="Genomic_DNA"/>
</dbReference>
<evidence type="ECO:0000313" key="2">
    <source>
        <dbReference type="Proteomes" id="UP000625527"/>
    </source>
</evidence>
<dbReference type="Gene3D" id="2.40.10.10">
    <property type="entry name" value="Trypsin-like serine proteases"/>
    <property type="match status" value="2"/>
</dbReference>
<dbReference type="InterPro" id="IPR009003">
    <property type="entry name" value="Peptidase_S1_PA"/>
</dbReference>
<sequence>MAGKIDPAPLSDEARELAFDDGSLAGLFAHAEKQPEGSLPGVEGQAPVAVADLAMYLRTGYQAMFGDVEWDAANERVTIWWHGTPPKKVAERVADLGVPAEFKSMRYSRQKLEVEAKRLLAAGGDTFETIAVKTDGTGLEATVSDQQDKAQATTDTDLASAYPLEIDVVDGGVMTAASPDDRKYTPYVPYAGGANIIHESGVTGCSTGWPVMIDAPHSSRPRNYGMLFADHCIDGQPDQNDDIWATYPDPQDNNNSYFYGATSSYMYRSHDQDVAIMVNMPNWTGIENPNMLYFPYVYVGPHVNASRYIVTASRVAVIGENWCLGGAFSGTNCGNQVTSTAVYYNGEHGQVGPMVRTVNPTQSGAGQGDSGGPVHTITIDYPYAQVGGIISAIEPPFDSCRANDDGRLCSHTVLSSQYWSIQDNGLAIRAMTASNYDEDM</sequence>
<organism evidence="1 2">
    <name type="scientific">Myceligenerans pegani</name>
    <dbReference type="NCBI Taxonomy" id="2776917"/>
    <lineage>
        <taxon>Bacteria</taxon>
        <taxon>Bacillati</taxon>
        <taxon>Actinomycetota</taxon>
        <taxon>Actinomycetes</taxon>
        <taxon>Micrococcales</taxon>
        <taxon>Promicromonosporaceae</taxon>
        <taxon>Myceligenerans</taxon>
    </lineage>
</organism>
<proteinExistence type="predicted"/>
<dbReference type="SUPFAM" id="SSF50494">
    <property type="entry name" value="Trypsin-like serine proteases"/>
    <property type="match status" value="1"/>
</dbReference>
<evidence type="ECO:0000313" key="1">
    <source>
        <dbReference type="EMBL" id="MBE1874456.1"/>
    </source>
</evidence>
<dbReference type="RefSeq" id="WP_192861030.1">
    <property type="nucleotide sequence ID" value="NZ_JADAQT010000024.1"/>
</dbReference>
<keyword evidence="2" id="KW-1185">Reference proteome</keyword>
<protein>
    <submittedName>
        <fullName evidence="1">Uncharacterized protein</fullName>
    </submittedName>
</protein>
<name>A0ABR9MSV8_9MICO</name>